<organism evidence="7 8">
    <name type="scientific">Malikia spinosa</name>
    <dbReference type="NCBI Taxonomy" id="86180"/>
    <lineage>
        <taxon>Bacteria</taxon>
        <taxon>Pseudomonadati</taxon>
        <taxon>Pseudomonadota</taxon>
        <taxon>Betaproteobacteria</taxon>
        <taxon>Burkholderiales</taxon>
        <taxon>Comamonadaceae</taxon>
        <taxon>Malikia</taxon>
    </lineage>
</organism>
<dbReference type="AlphaFoldDB" id="A0A2S9KHG3"/>
<comment type="caution">
    <text evidence="7">The sequence shown here is derived from an EMBL/GenBank/DDBJ whole genome shotgun (WGS) entry which is preliminary data.</text>
</comment>
<dbReference type="Proteomes" id="UP000238326">
    <property type="component" value="Unassembled WGS sequence"/>
</dbReference>
<dbReference type="InterPro" id="IPR029056">
    <property type="entry name" value="Ribokinase-like"/>
</dbReference>
<dbReference type="Gene3D" id="3.40.1190.20">
    <property type="match status" value="1"/>
</dbReference>
<dbReference type="InterPro" id="IPR011611">
    <property type="entry name" value="PfkB_dom"/>
</dbReference>
<gene>
    <name evidence="7" type="ORF">C6P61_03625</name>
</gene>
<evidence type="ECO:0000313" key="8">
    <source>
        <dbReference type="Proteomes" id="UP000238326"/>
    </source>
</evidence>
<dbReference type="RefSeq" id="WP_105728576.1">
    <property type="nucleotide sequence ID" value="NZ_PVLR01000009.1"/>
</dbReference>
<evidence type="ECO:0000256" key="3">
    <source>
        <dbReference type="ARBA" id="ARBA00022741"/>
    </source>
</evidence>
<dbReference type="SUPFAM" id="SSF53613">
    <property type="entry name" value="Ribokinase-like"/>
    <property type="match status" value="1"/>
</dbReference>
<keyword evidence="5" id="KW-0067">ATP-binding</keyword>
<keyword evidence="4" id="KW-0418">Kinase</keyword>
<dbReference type="GO" id="GO:0005524">
    <property type="term" value="F:ATP binding"/>
    <property type="evidence" value="ECO:0007669"/>
    <property type="project" value="UniProtKB-KW"/>
</dbReference>
<feature type="domain" description="Carbohydrate kinase PfkB" evidence="6">
    <location>
        <begin position="7"/>
        <end position="297"/>
    </location>
</feature>
<keyword evidence="3" id="KW-0547">Nucleotide-binding</keyword>
<evidence type="ECO:0000256" key="1">
    <source>
        <dbReference type="ARBA" id="ARBA00010688"/>
    </source>
</evidence>
<dbReference type="InterPro" id="IPR050306">
    <property type="entry name" value="PfkB_Carbo_kinase"/>
</dbReference>
<evidence type="ECO:0000259" key="6">
    <source>
        <dbReference type="Pfam" id="PF00294"/>
    </source>
</evidence>
<dbReference type="OrthoDB" id="9779730at2"/>
<evidence type="ECO:0000256" key="2">
    <source>
        <dbReference type="ARBA" id="ARBA00022679"/>
    </source>
</evidence>
<dbReference type="PANTHER" id="PTHR43085:SF1">
    <property type="entry name" value="PSEUDOURIDINE KINASE-RELATED"/>
    <property type="match status" value="1"/>
</dbReference>
<protein>
    <recommendedName>
        <fullName evidence="6">Carbohydrate kinase PfkB domain-containing protein</fullName>
    </recommendedName>
</protein>
<evidence type="ECO:0000256" key="4">
    <source>
        <dbReference type="ARBA" id="ARBA00022777"/>
    </source>
</evidence>
<evidence type="ECO:0000256" key="5">
    <source>
        <dbReference type="ARBA" id="ARBA00022840"/>
    </source>
</evidence>
<evidence type="ECO:0000313" key="7">
    <source>
        <dbReference type="EMBL" id="PRD69890.1"/>
    </source>
</evidence>
<comment type="similarity">
    <text evidence="1">Belongs to the carbohydrate kinase PfkB family.</text>
</comment>
<dbReference type="GO" id="GO:0016301">
    <property type="term" value="F:kinase activity"/>
    <property type="evidence" value="ECO:0007669"/>
    <property type="project" value="UniProtKB-KW"/>
</dbReference>
<dbReference type="EMBL" id="PVLR01000009">
    <property type="protein sequence ID" value="PRD69890.1"/>
    <property type="molecule type" value="Genomic_DNA"/>
</dbReference>
<keyword evidence="8" id="KW-1185">Reference proteome</keyword>
<keyword evidence="2" id="KW-0808">Transferase</keyword>
<name>A0A2S9KHG3_9BURK</name>
<reference evidence="7 8" key="1">
    <citation type="submission" date="2018-03" db="EMBL/GenBank/DDBJ databases">
        <title>Comparative genomics illustrates the genes involved in a hyperalkaliphilic mechanisms of Serpentinomonas isolated from highly-alkaline calcium-rich serpentinized springs.</title>
        <authorList>
            <person name="Suzuki S."/>
            <person name="Ishii S."/>
            <person name="Walworth N."/>
            <person name="Bird L."/>
            <person name="Kuenen J.G."/>
            <person name="Nealson K.H."/>
        </authorList>
    </citation>
    <scope>NUCLEOTIDE SEQUENCE [LARGE SCALE GENOMIC DNA]</scope>
    <source>
        <strain evidence="7 8">83</strain>
    </source>
</reference>
<dbReference type="Pfam" id="PF00294">
    <property type="entry name" value="PfkB"/>
    <property type="match status" value="1"/>
</dbReference>
<accession>A0A2S9KHG3</accession>
<sequence>MSTPILILGEALMDCITQADGSLLPLMGGSPFNLARATALQGGQVGYLSPFSSDSFGQQLKARSIADAVEPMSPDSARPTSLAVVTVRAGQPSYGFYREGIADRDYQPAALLDLMAKMQPGVLHTGSLMLVPPENAKVMQVIEGARALGWTISIDVNLRPRVADDLAGYCAAVMQAVELADWVKASDEDLEILGFGHASLATADELRQRFARGANRHIAFTFGAAGAYLWIDGQSSMAAAPRIELVDTVGAGDTFWGSCLADWGTQPEGAGERAAATLQRAMQAAAINCSRKGCQPPRLEELMQDETTK</sequence>
<proteinExistence type="inferred from homology"/>
<dbReference type="PANTHER" id="PTHR43085">
    <property type="entry name" value="HEXOKINASE FAMILY MEMBER"/>
    <property type="match status" value="1"/>
</dbReference>